<keyword evidence="4" id="KW-0969">Cilium</keyword>
<dbReference type="Pfam" id="PF11527">
    <property type="entry name" value="ARL2_Bind_BART"/>
    <property type="match status" value="1"/>
</dbReference>
<evidence type="ECO:0000256" key="1">
    <source>
        <dbReference type="ARBA" id="ARBA00004138"/>
    </source>
</evidence>
<comment type="caution">
    <text evidence="8">The sequence shown here is derived from an EMBL/GenBank/DDBJ whole genome shotgun (WGS) entry which is preliminary data.</text>
</comment>
<feature type="domain" description="BART" evidence="7">
    <location>
        <begin position="30"/>
        <end position="131"/>
    </location>
</feature>
<name>A0ABQ6N6Q7_9STRA</name>
<reference evidence="8 9" key="1">
    <citation type="journal article" date="2023" name="Commun. Biol.">
        <title>Genome analysis of Parmales, the sister group of diatoms, reveals the evolutionary specialization of diatoms from phago-mixotrophs to photoautotrophs.</title>
        <authorList>
            <person name="Ban H."/>
            <person name="Sato S."/>
            <person name="Yoshikawa S."/>
            <person name="Yamada K."/>
            <person name="Nakamura Y."/>
            <person name="Ichinomiya M."/>
            <person name="Sato N."/>
            <person name="Blanc-Mathieu R."/>
            <person name="Endo H."/>
            <person name="Kuwata A."/>
            <person name="Ogata H."/>
        </authorList>
    </citation>
    <scope>NUCLEOTIDE SEQUENCE [LARGE SCALE GENOMIC DNA]</scope>
</reference>
<comment type="subcellular location">
    <subcellularLocation>
        <location evidence="1">Cell projection</location>
        <location evidence="1">Cilium</location>
    </subcellularLocation>
    <subcellularLocation>
        <location evidence="2">Cytoplasm</location>
    </subcellularLocation>
</comment>
<accession>A0ABQ6N6Q7</accession>
<proteinExistence type="predicted"/>
<evidence type="ECO:0000313" key="8">
    <source>
        <dbReference type="EMBL" id="GMI42236.1"/>
    </source>
</evidence>
<protein>
    <recommendedName>
        <fullName evidence="7">BART domain-containing protein</fullName>
    </recommendedName>
</protein>
<gene>
    <name evidence="8" type="ORF">TeGR_g10118</name>
</gene>
<feature type="compositionally biased region" description="Acidic residues" evidence="6">
    <location>
        <begin position="143"/>
        <end position="166"/>
    </location>
</feature>
<sequence>MPPAPDLVRQVVTRMFSTVTTDPDLKAFFAAHTDSFSRHPTQNEHDLAEHDLAEHDLAWSSIYTSFEELMEGKLKDIGASLGFSDAASFYDELRSKVDEDVSRDAKEQRMMDLLVSSYDYEKFVVLMRIKAASARQEEKAEDSKDEEEEKGQDGDDVDMFGDDDEE</sequence>
<organism evidence="8 9">
    <name type="scientific">Tetraparma gracilis</name>
    <dbReference type="NCBI Taxonomy" id="2962635"/>
    <lineage>
        <taxon>Eukaryota</taxon>
        <taxon>Sar</taxon>
        <taxon>Stramenopiles</taxon>
        <taxon>Ochrophyta</taxon>
        <taxon>Bolidophyceae</taxon>
        <taxon>Parmales</taxon>
        <taxon>Triparmaceae</taxon>
        <taxon>Tetraparma</taxon>
    </lineage>
</organism>
<evidence type="ECO:0000256" key="4">
    <source>
        <dbReference type="ARBA" id="ARBA00023069"/>
    </source>
</evidence>
<keyword evidence="3" id="KW-0963">Cytoplasm</keyword>
<dbReference type="Proteomes" id="UP001165060">
    <property type="component" value="Unassembled WGS sequence"/>
</dbReference>
<keyword evidence="5" id="KW-0966">Cell projection</keyword>
<dbReference type="EMBL" id="BRYB01001055">
    <property type="protein sequence ID" value="GMI42236.1"/>
    <property type="molecule type" value="Genomic_DNA"/>
</dbReference>
<evidence type="ECO:0000256" key="6">
    <source>
        <dbReference type="SAM" id="MobiDB-lite"/>
    </source>
</evidence>
<dbReference type="Gene3D" id="1.20.1520.10">
    <property type="entry name" value="ADP-ribosylation factor-like 2-binding protein, domain"/>
    <property type="match status" value="1"/>
</dbReference>
<evidence type="ECO:0000259" key="7">
    <source>
        <dbReference type="Pfam" id="PF11527"/>
    </source>
</evidence>
<dbReference type="InterPro" id="IPR023379">
    <property type="entry name" value="BART_dom"/>
</dbReference>
<feature type="region of interest" description="Disordered" evidence="6">
    <location>
        <begin position="135"/>
        <end position="166"/>
    </location>
</feature>
<keyword evidence="9" id="KW-1185">Reference proteome</keyword>
<evidence type="ECO:0000313" key="9">
    <source>
        <dbReference type="Proteomes" id="UP001165060"/>
    </source>
</evidence>
<dbReference type="InterPro" id="IPR042541">
    <property type="entry name" value="BART_sf"/>
</dbReference>
<evidence type="ECO:0000256" key="3">
    <source>
        <dbReference type="ARBA" id="ARBA00022490"/>
    </source>
</evidence>
<evidence type="ECO:0000256" key="5">
    <source>
        <dbReference type="ARBA" id="ARBA00023273"/>
    </source>
</evidence>
<evidence type="ECO:0000256" key="2">
    <source>
        <dbReference type="ARBA" id="ARBA00004496"/>
    </source>
</evidence>